<keyword evidence="3" id="KW-0560">Oxidoreductase</keyword>
<dbReference type="InterPro" id="IPR036661">
    <property type="entry name" value="Luciferase-like_sf"/>
</dbReference>
<organism evidence="6 7">
    <name type="scientific">Actinoallomurus vinaceus</name>
    <dbReference type="NCBI Taxonomy" id="1080074"/>
    <lineage>
        <taxon>Bacteria</taxon>
        <taxon>Bacillati</taxon>
        <taxon>Actinomycetota</taxon>
        <taxon>Actinomycetes</taxon>
        <taxon>Streptosporangiales</taxon>
        <taxon>Thermomonosporaceae</taxon>
        <taxon>Actinoallomurus</taxon>
    </lineage>
</organism>
<dbReference type="Pfam" id="PF00296">
    <property type="entry name" value="Bac_luciferase"/>
    <property type="match status" value="1"/>
</dbReference>
<dbReference type="InterPro" id="IPR011251">
    <property type="entry name" value="Luciferase-like_dom"/>
</dbReference>
<evidence type="ECO:0000256" key="4">
    <source>
        <dbReference type="ARBA" id="ARBA00023033"/>
    </source>
</evidence>
<dbReference type="InterPro" id="IPR019921">
    <property type="entry name" value="Lucif-like_OxRdtase_Rv2161c"/>
</dbReference>
<keyword evidence="7" id="KW-1185">Reference proteome</keyword>
<evidence type="ECO:0000259" key="5">
    <source>
        <dbReference type="Pfam" id="PF00296"/>
    </source>
</evidence>
<dbReference type="Proteomes" id="UP001501442">
    <property type="component" value="Unassembled WGS sequence"/>
</dbReference>
<evidence type="ECO:0000256" key="2">
    <source>
        <dbReference type="ARBA" id="ARBA00022643"/>
    </source>
</evidence>
<dbReference type="PANTHER" id="PTHR42847:SF4">
    <property type="entry name" value="ALKANESULFONATE MONOOXYGENASE-RELATED"/>
    <property type="match status" value="1"/>
</dbReference>
<sequence length="301" mass="31474">MSFARPSASVSSMQVGLHALGIGDGARPEIVRAVAEAAEAHGFARLWSGEHVVLVDAPASRYPYSADGRIAVPVDADWLDPFLTLSFAAAVTTTIGLATGVLLLPEHNPVVVAKQAATLDVLSGGRLTLGIGVGWSAEEFAALGVPFAHRGRRTAEYVAAMRTLWANDVASFDGEFVRFDAIRVNPKPARGRRIPVVVGGNSDAALRRVATLGDGWYGFNLPAAAVAERVTALAAECARQGRSPAEPTVAVALSDGSPDLLSDLAEIGVTELVVVEAPPATPEAATRWVADLADRWITPGR</sequence>
<keyword evidence="1" id="KW-0285">Flavoprotein</keyword>
<evidence type="ECO:0000313" key="7">
    <source>
        <dbReference type="Proteomes" id="UP001501442"/>
    </source>
</evidence>
<dbReference type="EMBL" id="BAABHK010000018">
    <property type="protein sequence ID" value="GAA4636743.1"/>
    <property type="molecule type" value="Genomic_DNA"/>
</dbReference>
<accession>A0ABP8UQ51</accession>
<dbReference type="Gene3D" id="3.20.20.30">
    <property type="entry name" value="Luciferase-like domain"/>
    <property type="match status" value="1"/>
</dbReference>
<gene>
    <name evidence="6" type="ORF">GCM10023196_087700</name>
</gene>
<keyword evidence="4" id="KW-0503">Monooxygenase</keyword>
<evidence type="ECO:0000256" key="3">
    <source>
        <dbReference type="ARBA" id="ARBA00023002"/>
    </source>
</evidence>
<reference evidence="7" key="1">
    <citation type="journal article" date="2019" name="Int. J. Syst. Evol. Microbiol.">
        <title>The Global Catalogue of Microorganisms (GCM) 10K type strain sequencing project: providing services to taxonomists for standard genome sequencing and annotation.</title>
        <authorList>
            <consortium name="The Broad Institute Genomics Platform"/>
            <consortium name="The Broad Institute Genome Sequencing Center for Infectious Disease"/>
            <person name="Wu L."/>
            <person name="Ma J."/>
        </authorList>
    </citation>
    <scope>NUCLEOTIDE SEQUENCE [LARGE SCALE GENOMIC DNA]</scope>
    <source>
        <strain evidence="7">JCM 17939</strain>
    </source>
</reference>
<dbReference type="SUPFAM" id="SSF51679">
    <property type="entry name" value="Bacterial luciferase-like"/>
    <property type="match status" value="1"/>
</dbReference>
<dbReference type="PANTHER" id="PTHR42847">
    <property type="entry name" value="ALKANESULFONATE MONOOXYGENASE"/>
    <property type="match status" value="1"/>
</dbReference>
<evidence type="ECO:0000256" key="1">
    <source>
        <dbReference type="ARBA" id="ARBA00022630"/>
    </source>
</evidence>
<feature type="domain" description="Luciferase-like" evidence="5">
    <location>
        <begin position="24"/>
        <end position="253"/>
    </location>
</feature>
<evidence type="ECO:0000313" key="6">
    <source>
        <dbReference type="EMBL" id="GAA4636743.1"/>
    </source>
</evidence>
<keyword evidence="2" id="KW-0288">FMN</keyword>
<dbReference type="NCBIfam" id="TIGR03619">
    <property type="entry name" value="F420_Rv2161c"/>
    <property type="match status" value="1"/>
</dbReference>
<protein>
    <submittedName>
        <fullName evidence="6">LLM class F420-dependent oxidoreductase</fullName>
    </submittedName>
</protein>
<dbReference type="InterPro" id="IPR050172">
    <property type="entry name" value="SsuD_RutA_monooxygenase"/>
</dbReference>
<comment type="caution">
    <text evidence="6">The sequence shown here is derived from an EMBL/GenBank/DDBJ whole genome shotgun (WGS) entry which is preliminary data.</text>
</comment>
<name>A0ABP8UQ51_9ACTN</name>
<proteinExistence type="predicted"/>